<dbReference type="Pfam" id="PF13358">
    <property type="entry name" value="DDE_3"/>
    <property type="match status" value="1"/>
</dbReference>
<dbReference type="AlphaFoldDB" id="A0A8E2DNW0"/>
<dbReference type="OrthoDB" id="2266637at2759"/>
<dbReference type="InterPro" id="IPR038717">
    <property type="entry name" value="Tc1-like_DDE_dom"/>
</dbReference>
<dbReference type="SUPFAM" id="SSF46689">
    <property type="entry name" value="Homeodomain-like"/>
    <property type="match status" value="1"/>
</dbReference>
<dbReference type="PANTHER" id="PTHR46564">
    <property type="entry name" value="TRANSPOSASE"/>
    <property type="match status" value="1"/>
</dbReference>
<reference evidence="2 3" key="1">
    <citation type="submission" date="2016-07" db="EMBL/GenBank/DDBJ databases">
        <title>Draft genome of the white-rot fungus Obba rivulosa 3A-2.</title>
        <authorList>
            <consortium name="DOE Joint Genome Institute"/>
            <person name="Miettinen O."/>
            <person name="Riley R."/>
            <person name="Acob R."/>
            <person name="Barry K."/>
            <person name="Cullen D."/>
            <person name="De Vries R."/>
            <person name="Hainaut M."/>
            <person name="Hatakka A."/>
            <person name="Henrissat B."/>
            <person name="Hilden K."/>
            <person name="Kuo R."/>
            <person name="Labutti K."/>
            <person name="Lipzen A."/>
            <person name="Makela M.R."/>
            <person name="Sandor L."/>
            <person name="Spatafora J.W."/>
            <person name="Grigoriev I.V."/>
            <person name="Hibbett D.S."/>
        </authorList>
    </citation>
    <scope>NUCLEOTIDE SEQUENCE [LARGE SCALE GENOMIC DNA]</scope>
    <source>
        <strain evidence="2 3">3A-2</strain>
    </source>
</reference>
<feature type="domain" description="Tc1-like transposase DDE" evidence="1">
    <location>
        <begin position="145"/>
        <end position="273"/>
    </location>
</feature>
<accession>A0A8E2DNW0</accession>
<keyword evidence="3" id="KW-1185">Reference proteome</keyword>
<name>A0A8E2DNW0_9APHY</name>
<dbReference type="PANTHER" id="PTHR46564:SF1">
    <property type="entry name" value="TRANSPOSASE"/>
    <property type="match status" value="1"/>
</dbReference>
<evidence type="ECO:0000259" key="1">
    <source>
        <dbReference type="Pfam" id="PF13358"/>
    </source>
</evidence>
<dbReference type="EMBL" id="KV722380">
    <property type="protein sequence ID" value="OCH91723.1"/>
    <property type="molecule type" value="Genomic_DNA"/>
</dbReference>
<protein>
    <recommendedName>
        <fullName evidence="1">Tc1-like transposase DDE domain-containing protein</fullName>
    </recommendedName>
</protein>
<evidence type="ECO:0000313" key="2">
    <source>
        <dbReference type="EMBL" id="OCH91723.1"/>
    </source>
</evidence>
<evidence type="ECO:0000313" key="3">
    <source>
        <dbReference type="Proteomes" id="UP000250043"/>
    </source>
</evidence>
<sequence>MTRRYIPEDVKEQIVTLSTQIRERKTVARLLDVSPRTVSRVLRLARTTGKVVRKPEVAGRRRILGEEHVRFLGECVEVYPDITLAELRVELRDTCDVDVSIATILRTMQRSGFARKKLMPQSMHCGGTAGHDYLTDLWERYEPDQLVFVDASALAGQDATKPDATSAHVQSCVPRSAYYIREQRYSVTPAISLDGILHSDIRDQPHSIATFRHFIQETIDRMNSYPAANSVLIMENADIHLDAELRAIAEARGVLFECFPFSSDKSPMHSAFSAVGAQLIASYPDISRPNAEGKVDDPLTIMQDCVRTAITPVKVESWYHSCREL</sequence>
<organism evidence="2 3">
    <name type="scientific">Obba rivulosa</name>
    <dbReference type="NCBI Taxonomy" id="1052685"/>
    <lineage>
        <taxon>Eukaryota</taxon>
        <taxon>Fungi</taxon>
        <taxon>Dikarya</taxon>
        <taxon>Basidiomycota</taxon>
        <taxon>Agaricomycotina</taxon>
        <taxon>Agaricomycetes</taxon>
        <taxon>Polyporales</taxon>
        <taxon>Gelatoporiaceae</taxon>
        <taxon>Obba</taxon>
    </lineage>
</organism>
<gene>
    <name evidence="2" type="ORF">OBBRIDRAFT_791950</name>
</gene>
<dbReference type="Proteomes" id="UP000250043">
    <property type="component" value="Unassembled WGS sequence"/>
</dbReference>
<proteinExistence type="predicted"/>
<dbReference type="InterPro" id="IPR009057">
    <property type="entry name" value="Homeodomain-like_sf"/>
</dbReference>